<keyword evidence="4" id="KW-1185">Reference proteome</keyword>
<accession>A0A6A6EU71</accession>
<feature type="compositionally biased region" description="Low complexity" evidence="1">
    <location>
        <begin position="290"/>
        <end position="301"/>
    </location>
</feature>
<name>A0A6A6EU71_9PEZI</name>
<evidence type="ECO:0000313" key="3">
    <source>
        <dbReference type="EMBL" id="KAF2193436.1"/>
    </source>
</evidence>
<gene>
    <name evidence="3" type="ORF">K469DRAFT_550632</name>
</gene>
<proteinExistence type="predicted"/>
<dbReference type="OrthoDB" id="2687876at2759"/>
<dbReference type="InterPro" id="IPR001810">
    <property type="entry name" value="F-box_dom"/>
</dbReference>
<feature type="non-terminal residue" evidence="3">
    <location>
        <position position="1"/>
    </location>
</feature>
<feature type="region of interest" description="Disordered" evidence="1">
    <location>
        <begin position="283"/>
        <end position="310"/>
    </location>
</feature>
<dbReference type="Proteomes" id="UP000800200">
    <property type="component" value="Unassembled WGS sequence"/>
</dbReference>
<protein>
    <recommendedName>
        <fullName evidence="2">F-box domain-containing protein</fullName>
    </recommendedName>
</protein>
<evidence type="ECO:0000313" key="4">
    <source>
        <dbReference type="Proteomes" id="UP000800200"/>
    </source>
</evidence>
<dbReference type="EMBL" id="ML994613">
    <property type="protein sequence ID" value="KAF2193436.1"/>
    <property type="molecule type" value="Genomic_DNA"/>
</dbReference>
<feature type="domain" description="F-box" evidence="2">
    <location>
        <begin position="1"/>
        <end position="47"/>
    </location>
</feature>
<dbReference type="AlphaFoldDB" id="A0A6A6EU71"/>
<organism evidence="3 4">
    <name type="scientific">Zopfia rhizophila CBS 207.26</name>
    <dbReference type="NCBI Taxonomy" id="1314779"/>
    <lineage>
        <taxon>Eukaryota</taxon>
        <taxon>Fungi</taxon>
        <taxon>Dikarya</taxon>
        <taxon>Ascomycota</taxon>
        <taxon>Pezizomycotina</taxon>
        <taxon>Dothideomycetes</taxon>
        <taxon>Dothideomycetes incertae sedis</taxon>
        <taxon>Zopfiaceae</taxon>
        <taxon>Zopfia</taxon>
    </lineage>
</organism>
<sequence length="310" mass="35439">LGNLDMLPLEIINEIISSLSISSLDQLKATNRRAFEVVNAHPQFKTINRQAHDVLRGLRAIKTADRITLQALFNKLCASVCYECGDFRGYMYLVTFKRLCCRCIRDKDRRLFDKHKYVPLREFDAVMEYGLTLEVLDTLPRFLGYPGYYGRPGGPPKDYVSLVDRDSARNAGITLHSSIQAIQDYTANADPAVLKLYKKEIKQSEKEAQAERAKCACRKKSKEITYIKKRNSYKRVVIRRRTEHAKRLGLSENEFNIIGRNINLEFLIKDTNNESISTYAFTSQESTPATNIGNKGNTKGNSDNSEYFSH</sequence>
<evidence type="ECO:0000259" key="2">
    <source>
        <dbReference type="PROSITE" id="PS50181"/>
    </source>
</evidence>
<evidence type="ECO:0000256" key="1">
    <source>
        <dbReference type="SAM" id="MobiDB-lite"/>
    </source>
</evidence>
<dbReference type="PROSITE" id="PS50181">
    <property type="entry name" value="FBOX"/>
    <property type="match status" value="1"/>
</dbReference>
<reference evidence="3" key="1">
    <citation type="journal article" date="2020" name="Stud. Mycol.">
        <title>101 Dothideomycetes genomes: a test case for predicting lifestyles and emergence of pathogens.</title>
        <authorList>
            <person name="Haridas S."/>
            <person name="Albert R."/>
            <person name="Binder M."/>
            <person name="Bloem J."/>
            <person name="Labutti K."/>
            <person name="Salamov A."/>
            <person name="Andreopoulos B."/>
            <person name="Baker S."/>
            <person name="Barry K."/>
            <person name="Bills G."/>
            <person name="Bluhm B."/>
            <person name="Cannon C."/>
            <person name="Castanera R."/>
            <person name="Culley D."/>
            <person name="Daum C."/>
            <person name="Ezra D."/>
            <person name="Gonzalez J."/>
            <person name="Henrissat B."/>
            <person name="Kuo A."/>
            <person name="Liang C."/>
            <person name="Lipzen A."/>
            <person name="Lutzoni F."/>
            <person name="Magnuson J."/>
            <person name="Mondo S."/>
            <person name="Nolan M."/>
            <person name="Ohm R."/>
            <person name="Pangilinan J."/>
            <person name="Park H.-J."/>
            <person name="Ramirez L."/>
            <person name="Alfaro M."/>
            <person name="Sun H."/>
            <person name="Tritt A."/>
            <person name="Yoshinaga Y."/>
            <person name="Zwiers L.-H."/>
            <person name="Turgeon B."/>
            <person name="Goodwin S."/>
            <person name="Spatafora J."/>
            <person name="Crous P."/>
            <person name="Grigoriev I."/>
        </authorList>
    </citation>
    <scope>NUCLEOTIDE SEQUENCE</scope>
    <source>
        <strain evidence="3">CBS 207.26</strain>
    </source>
</reference>